<evidence type="ECO:0000259" key="2">
    <source>
        <dbReference type="Pfam" id="PF03816"/>
    </source>
</evidence>
<feature type="non-terminal residue" evidence="3">
    <location>
        <position position="1"/>
    </location>
</feature>
<dbReference type="InterPro" id="IPR004474">
    <property type="entry name" value="LytR_CpsA_psr"/>
</dbReference>
<evidence type="ECO:0000256" key="1">
    <source>
        <dbReference type="SAM" id="MobiDB-lite"/>
    </source>
</evidence>
<sequence>VPEELVDQSRRSWPQRILIGFNLMFVVGLVVASSRLDSFEQAVESIVRIEVPAGVLADLPGSSEAASAAADLDGGDRSDDPETAEVDRFEPHPAGPPRNVLLIGIDSAVGLDPDDPAAQRDRSAAIGLADTIMLVRLDPALARASIMSLPRDLYVTIYRAGLPVRREKLASSVLVGGMELGAPTLVETVTNNFDVPIHNFVVVDFHGFEQLVDELGGVPLWFPYPVRDVGSGLMVAEAGCAMFDGRDSLAFVRSRKMEAFVGGLWHRVGVWNDLERNQRQQDFLIAALQRTIARGARSMIIRDDLIRAATETVVLDDRLTLGTLLHLGRAFSGFEPEHLQRHVLPVTDATVGKSAVLRLDDGARDVFDVFRGVTLRPEKVPVKVVDARGPVDEDVPAPHQLERKGFPVEASEGPPTKRTTIRATIEDYDAAVLLGQYVEPMPHFEFTDSEAVPLRLTLGTDFDLFLLVPRDLEAVDTMARAALPIPDGFEAASPPAPGATARAEDRLPNPVPVRAGEVSPMQLVREIDGRPPDGQRCG</sequence>
<feature type="region of interest" description="Disordered" evidence="1">
    <location>
        <begin position="66"/>
        <end position="97"/>
    </location>
</feature>
<organism evidence="3">
    <name type="scientific">marine metagenome</name>
    <dbReference type="NCBI Taxonomy" id="408172"/>
    <lineage>
        <taxon>unclassified sequences</taxon>
        <taxon>metagenomes</taxon>
        <taxon>ecological metagenomes</taxon>
    </lineage>
</organism>
<feature type="compositionally biased region" description="Basic and acidic residues" evidence="1">
    <location>
        <begin position="525"/>
        <end position="538"/>
    </location>
</feature>
<feature type="domain" description="Cell envelope-related transcriptional attenuator" evidence="2">
    <location>
        <begin position="129"/>
        <end position="290"/>
    </location>
</feature>
<dbReference type="Gene3D" id="3.40.630.190">
    <property type="entry name" value="LCP protein"/>
    <property type="match status" value="1"/>
</dbReference>
<dbReference type="PANTHER" id="PTHR33392:SF6">
    <property type="entry name" value="POLYISOPRENYL-TEICHOIC ACID--PEPTIDOGLYCAN TEICHOIC ACID TRANSFERASE TAGU"/>
    <property type="match status" value="1"/>
</dbReference>
<feature type="region of interest" description="Disordered" evidence="1">
    <location>
        <begin position="490"/>
        <end position="538"/>
    </location>
</feature>
<evidence type="ECO:0000313" key="3">
    <source>
        <dbReference type="EMBL" id="SVA03041.1"/>
    </source>
</evidence>
<dbReference type="EMBL" id="UINC01003067">
    <property type="protein sequence ID" value="SVA03041.1"/>
    <property type="molecule type" value="Genomic_DNA"/>
</dbReference>
<dbReference type="InterPro" id="IPR050922">
    <property type="entry name" value="LytR/CpsA/Psr_CW_biosynth"/>
</dbReference>
<dbReference type="Pfam" id="PF03816">
    <property type="entry name" value="LytR_cpsA_psr"/>
    <property type="match status" value="1"/>
</dbReference>
<proteinExistence type="predicted"/>
<name>A0A381SI83_9ZZZZ</name>
<feature type="compositionally biased region" description="Basic and acidic residues" evidence="1">
    <location>
        <begin position="74"/>
        <end position="91"/>
    </location>
</feature>
<accession>A0A381SI83</accession>
<dbReference type="AlphaFoldDB" id="A0A381SI83"/>
<dbReference type="NCBIfam" id="TIGR00350">
    <property type="entry name" value="lytR_cpsA_psr"/>
    <property type="match status" value="1"/>
</dbReference>
<reference evidence="3" key="1">
    <citation type="submission" date="2018-05" db="EMBL/GenBank/DDBJ databases">
        <authorList>
            <person name="Lanie J.A."/>
            <person name="Ng W.-L."/>
            <person name="Kazmierczak K.M."/>
            <person name="Andrzejewski T.M."/>
            <person name="Davidsen T.M."/>
            <person name="Wayne K.J."/>
            <person name="Tettelin H."/>
            <person name="Glass J.I."/>
            <person name="Rusch D."/>
            <person name="Podicherti R."/>
            <person name="Tsui H.-C.T."/>
            <person name="Winkler M.E."/>
        </authorList>
    </citation>
    <scope>NUCLEOTIDE SEQUENCE</scope>
</reference>
<protein>
    <recommendedName>
        <fullName evidence="2">Cell envelope-related transcriptional attenuator domain-containing protein</fullName>
    </recommendedName>
</protein>
<gene>
    <name evidence="3" type="ORF">METZ01_LOCUS55895</name>
</gene>
<dbReference type="PANTHER" id="PTHR33392">
    <property type="entry name" value="POLYISOPRENYL-TEICHOIC ACID--PEPTIDOGLYCAN TEICHOIC ACID TRANSFERASE TAGU"/>
    <property type="match status" value="1"/>
</dbReference>